<dbReference type="EMBL" id="VXIV02003468">
    <property type="protein sequence ID" value="KAF6016782.1"/>
    <property type="molecule type" value="Genomic_DNA"/>
</dbReference>
<dbReference type="Proteomes" id="UP000593567">
    <property type="component" value="Unassembled WGS sequence"/>
</dbReference>
<dbReference type="GO" id="GO:0070290">
    <property type="term" value="F:N-acylphosphatidylethanolamine-specific phospholipase D activity"/>
    <property type="evidence" value="ECO:0007669"/>
    <property type="project" value="TreeGrafter"/>
</dbReference>
<keyword evidence="1" id="KW-0812">Transmembrane</keyword>
<dbReference type="GO" id="GO:0070292">
    <property type="term" value="P:N-acylphosphatidylethanolamine metabolic process"/>
    <property type="evidence" value="ECO:0007669"/>
    <property type="project" value="TreeGrafter"/>
</dbReference>
<evidence type="ECO:0000313" key="3">
    <source>
        <dbReference type="EMBL" id="KAF6016782.1"/>
    </source>
</evidence>
<comment type="caution">
    <text evidence="3">The sequence shown here is derived from an EMBL/GenBank/DDBJ whole genome shotgun (WGS) entry which is preliminary data.</text>
</comment>
<dbReference type="InterPro" id="IPR036866">
    <property type="entry name" value="RibonucZ/Hydroxyglut_hydro"/>
</dbReference>
<dbReference type="GO" id="GO:0005737">
    <property type="term" value="C:cytoplasm"/>
    <property type="evidence" value="ECO:0007669"/>
    <property type="project" value="TreeGrafter"/>
</dbReference>
<organism evidence="3 4">
    <name type="scientific">Bugula neritina</name>
    <name type="common">Brown bryozoan</name>
    <name type="synonym">Sertularia neritina</name>
    <dbReference type="NCBI Taxonomy" id="10212"/>
    <lineage>
        <taxon>Eukaryota</taxon>
        <taxon>Metazoa</taxon>
        <taxon>Spiralia</taxon>
        <taxon>Lophotrochozoa</taxon>
        <taxon>Bryozoa</taxon>
        <taxon>Gymnolaemata</taxon>
        <taxon>Cheilostomatida</taxon>
        <taxon>Flustrina</taxon>
        <taxon>Buguloidea</taxon>
        <taxon>Bugulidae</taxon>
        <taxon>Bugula</taxon>
    </lineage>
</organism>
<dbReference type="SUPFAM" id="SSF56281">
    <property type="entry name" value="Metallo-hydrolase/oxidoreductase"/>
    <property type="match status" value="1"/>
</dbReference>
<dbReference type="PANTHER" id="PTHR15032:SF4">
    <property type="entry name" value="N-ACYL-PHOSPHATIDYLETHANOLAMINE-HYDROLYZING PHOSPHOLIPASE D"/>
    <property type="match status" value="1"/>
</dbReference>
<dbReference type="InterPro" id="IPR001279">
    <property type="entry name" value="Metallo-B-lactamas"/>
</dbReference>
<name>A0A7J7IS62_BUGNE</name>
<evidence type="ECO:0000259" key="2">
    <source>
        <dbReference type="Pfam" id="PF12706"/>
    </source>
</evidence>
<accession>A0A7J7IS62</accession>
<protein>
    <submittedName>
        <fullName evidence="3">NAPEPLD</fullName>
    </submittedName>
</protein>
<evidence type="ECO:0000256" key="1">
    <source>
        <dbReference type="SAM" id="Phobius"/>
    </source>
</evidence>
<keyword evidence="1" id="KW-1133">Transmembrane helix</keyword>
<dbReference type="PANTHER" id="PTHR15032">
    <property type="entry name" value="N-ACYL-PHOSPHATIDYLETHANOLAMINE-HYDROLYZING PHOSPHOLIPASE D"/>
    <property type="match status" value="1"/>
</dbReference>
<keyword evidence="1" id="KW-0472">Membrane</keyword>
<feature type="domain" description="Metallo-beta-lactamase" evidence="2">
    <location>
        <begin position="3"/>
        <end position="73"/>
    </location>
</feature>
<proteinExistence type="predicted"/>
<gene>
    <name evidence="3" type="ORF">EB796_024915</name>
</gene>
<feature type="transmembrane region" description="Helical" evidence="1">
    <location>
        <begin position="83"/>
        <end position="100"/>
    </location>
</feature>
<evidence type="ECO:0000313" key="4">
    <source>
        <dbReference type="Proteomes" id="UP000593567"/>
    </source>
</evidence>
<dbReference type="Pfam" id="PF12706">
    <property type="entry name" value="Lactamase_B_2"/>
    <property type="match status" value="1"/>
</dbReference>
<dbReference type="OrthoDB" id="6279465at2759"/>
<keyword evidence="4" id="KW-1185">Reference proteome</keyword>
<reference evidence="3" key="1">
    <citation type="submission" date="2020-06" db="EMBL/GenBank/DDBJ databases">
        <title>Draft genome of Bugula neritina, a colonial animal packing powerful symbionts and potential medicines.</title>
        <authorList>
            <person name="Rayko M."/>
        </authorList>
    </citation>
    <scope>NUCLEOTIDE SEQUENCE [LARGE SCALE GENOMIC DNA]</scope>
    <source>
        <strain evidence="3">Kwan_BN1</strain>
    </source>
</reference>
<dbReference type="AlphaFoldDB" id="A0A7J7IS62"/>
<sequence length="101" mass="11337">MKSSKHSIWFSGDTGFCEVFETIGQKYGPFDLSAIAIGAYCPRYMMANQHINPEEALQIHRDLRSRLSVGIHWGTFPMGSTEINFVLFYLSVVFVAVFGAP</sequence>
<dbReference type="Gene3D" id="3.60.15.10">
    <property type="entry name" value="Ribonuclease Z/Hydroxyacylglutathione hydrolase-like"/>
    <property type="match status" value="1"/>
</dbReference>
<dbReference type="GO" id="GO:0070291">
    <property type="term" value="P:N-acylethanolamine metabolic process"/>
    <property type="evidence" value="ECO:0007669"/>
    <property type="project" value="TreeGrafter"/>
</dbReference>